<dbReference type="Gene3D" id="2.60.110.10">
    <property type="entry name" value="Thaumatin"/>
    <property type="match status" value="1"/>
</dbReference>
<dbReference type="SUPFAM" id="SSF49870">
    <property type="entry name" value="Osmotin, thaumatin-like protein"/>
    <property type="match status" value="1"/>
</dbReference>
<dbReference type="Pfam" id="PF00314">
    <property type="entry name" value="Thaumatin"/>
    <property type="match status" value="1"/>
</dbReference>
<feature type="disulfide bond" evidence="1">
    <location>
        <begin position="137"/>
        <end position="146"/>
    </location>
</feature>
<dbReference type="SMART" id="SM00205">
    <property type="entry name" value="THN"/>
    <property type="match status" value="1"/>
</dbReference>
<dbReference type="InterPro" id="IPR001938">
    <property type="entry name" value="Thaumatin"/>
</dbReference>
<dbReference type="OrthoDB" id="430315at2759"/>
<sequence length="209" mass="22674">MSRALLATAASLLVLLAAQPALAGINIQNKCSFPLMVWASSGSNPKSTYYLKPGAQQYLDFGRANLWPAGRIWASKSNNSDASRTTLVEFNIGGDMGNGRRQDFYDISLVRAYNHPVCVSPINPEKVDGLWCGSPSCSIRGLFDFCKAPNHLFGKDPACINKDGPGTVPTAGTRTFKARCPKAFSYAADYATSIYSCKWGTNYNVAFCF</sequence>
<dbReference type="PANTHER" id="PTHR31013:SF2">
    <property type="entry name" value="THAUMATIN-LIKE PROTEIN"/>
    <property type="match status" value="1"/>
</dbReference>
<dbReference type="InterPro" id="IPR037176">
    <property type="entry name" value="Osmotin/thaumatin-like_sf"/>
</dbReference>
<dbReference type="AlphaFoldDB" id="A0A835YKF4"/>
<proteinExistence type="predicted"/>
<dbReference type="PRINTS" id="PR00347">
    <property type="entry name" value="THAUMATIN"/>
</dbReference>
<evidence type="ECO:0000313" key="3">
    <source>
        <dbReference type="EMBL" id="KAG2499324.1"/>
    </source>
</evidence>
<feature type="chain" id="PRO_5032991141" description="Thaumatin-like protein" evidence="2">
    <location>
        <begin position="24"/>
        <end position="209"/>
    </location>
</feature>
<dbReference type="PROSITE" id="PS51367">
    <property type="entry name" value="THAUMATIN_2"/>
    <property type="match status" value="1"/>
</dbReference>
<reference evidence="3" key="1">
    <citation type="journal article" date="2020" name="bioRxiv">
        <title>Comparative genomics of Chlamydomonas.</title>
        <authorList>
            <person name="Craig R.J."/>
            <person name="Hasan A.R."/>
            <person name="Ness R.W."/>
            <person name="Keightley P.D."/>
        </authorList>
    </citation>
    <scope>NUCLEOTIDE SEQUENCE</scope>
    <source>
        <strain evidence="3">CCAP 11/70</strain>
    </source>
</reference>
<evidence type="ECO:0008006" key="5">
    <source>
        <dbReference type="Google" id="ProtNLM"/>
    </source>
</evidence>
<feature type="signal peptide" evidence="2">
    <location>
        <begin position="1"/>
        <end position="23"/>
    </location>
</feature>
<dbReference type="Proteomes" id="UP000612055">
    <property type="component" value="Unassembled WGS sequence"/>
</dbReference>
<evidence type="ECO:0000313" key="4">
    <source>
        <dbReference type="Proteomes" id="UP000612055"/>
    </source>
</evidence>
<name>A0A835YKF4_9CHLO</name>
<keyword evidence="4" id="KW-1185">Reference proteome</keyword>
<dbReference type="PANTHER" id="PTHR31013">
    <property type="entry name" value="THAUMATIN FAMILY PROTEIN-RELATED"/>
    <property type="match status" value="1"/>
</dbReference>
<accession>A0A835YKF4</accession>
<evidence type="ECO:0000256" key="2">
    <source>
        <dbReference type="SAM" id="SignalP"/>
    </source>
</evidence>
<feature type="disulfide bond" evidence="1">
    <location>
        <begin position="132"/>
        <end position="180"/>
    </location>
</feature>
<keyword evidence="2" id="KW-0732">Signal</keyword>
<dbReference type="EMBL" id="JAEHOE010000007">
    <property type="protein sequence ID" value="KAG2499324.1"/>
    <property type="molecule type" value="Genomic_DNA"/>
</dbReference>
<gene>
    <name evidence="3" type="ORF">HYH03_002901</name>
</gene>
<evidence type="ECO:0000256" key="1">
    <source>
        <dbReference type="PIRSR" id="PIRSR002703-1"/>
    </source>
</evidence>
<organism evidence="3 4">
    <name type="scientific">Edaphochlamys debaryana</name>
    <dbReference type="NCBI Taxonomy" id="47281"/>
    <lineage>
        <taxon>Eukaryota</taxon>
        <taxon>Viridiplantae</taxon>
        <taxon>Chlorophyta</taxon>
        <taxon>core chlorophytes</taxon>
        <taxon>Chlorophyceae</taxon>
        <taxon>CS clade</taxon>
        <taxon>Chlamydomonadales</taxon>
        <taxon>Chlamydomonadales incertae sedis</taxon>
        <taxon>Edaphochlamys</taxon>
    </lineage>
</organism>
<dbReference type="PIRSF" id="PIRSF002703">
    <property type="entry name" value="Thaumatin"/>
    <property type="match status" value="1"/>
</dbReference>
<comment type="caution">
    <text evidence="3">The sequence shown here is derived from an EMBL/GenBank/DDBJ whole genome shotgun (WGS) entry which is preliminary data.</text>
</comment>
<protein>
    <recommendedName>
        <fullName evidence="5">Thaumatin-like protein</fullName>
    </recommendedName>
</protein>
<keyword evidence="1" id="KW-1015">Disulfide bond</keyword>